<keyword evidence="8" id="KW-0256">Endoplasmic reticulum</keyword>
<gene>
    <name evidence="16" type="ORF">EAG_07585</name>
</gene>
<evidence type="ECO:0000256" key="7">
    <source>
        <dbReference type="ARBA" id="ARBA00022723"/>
    </source>
</evidence>
<dbReference type="InterPro" id="IPR036396">
    <property type="entry name" value="Cyt_P450_sf"/>
</dbReference>
<reference evidence="16 17" key="1">
    <citation type="journal article" date="2010" name="Science">
        <title>Genomic comparison of the ants Camponotus floridanus and Harpegnathos saltator.</title>
        <authorList>
            <person name="Bonasio R."/>
            <person name="Zhang G."/>
            <person name="Ye C."/>
            <person name="Mutti N.S."/>
            <person name="Fang X."/>
            <person name="Qin N."/>
            <person name="Donahue G."/>
            <person name="Yang P."/>
            <person name="Li Q."/>
            <person name="Li C."/>
            <person name="Zhang P."/>
            <person name="Huang Z."/>
            <person name="Berger S.L."/>
            <person name="Reinberg D."/>
            <person name="Wang J."/>
            <person name="Liebig J."/>
        </authorList>
    </citation>
    <scope>NUCLEOTIDE SEQUENCE [LARGE SCALE GENOMIC DNA]</scope>
    <source>
        <strain evidence="17">C129</strain>
    </source>
</reference>
<evidence type="ECO:0000256" key="4">
    <source>
        <dbReference type="ARBA" id="ARBA00004406"/>
    </source>
</evidence>
<protein>
    <submittedName>
        <fullName evidence="16">Cytochrome P450 4C1</fullName>
    </submittedName>
</protein>
<keyword evidence="9" id="KW-0492">Microsome</keyword>
<evidence type="ECO:0000256" key="14">
    <source>
        <dbReference type="PIRSR" id="PIRSR602401-1"/>
    </source>
</evidence>
<dbReference type="GO" id="GO:0016705">
    <property type="term" value="F:oxidoreductase activity, acting on paired donors, with incorporation or reduction of molecular oxygen"/>
    <property type="evidence" value="ECO:0007669"/>
    <property type="project" value="InterPro"/>
</dbReference>
<evidence type="ECO:0000256" key="11">
    <source>
        <dbReference type="ARBA" id="ARBA00023004"/>
    </source>
</evidence>
<feature type="non-terminal residue" evidence="16">
    <location>
        <position position="1"/>
    </location>
</feature>
<keyword evidence="10 15" id="KW-0560">Oxidoreductase</keyword>
<comment type="function">
    <text evidence="2">May be involved in the metabolism of insect hormones and in the breakdown of synthetic insecticides.</text>
</comment>
<name>E1ZX44_CAMFO</name>
<keyword evidence="12 15" id="KW-0503">Monooxygenase</keyword>
<proteinExistence type="inferred from homology"/>
<comment type="similarity">
    <text evidence="5 15">Belongs to the cytochrome P450 family.</text>
</comment>
<evidence type="ECO:0000256" key="2">
    <source>
        <dbReference type="ARBA" id="ARBA00003690"/>
    </source>
</evidence>
<dbReference type="GO" id="GO:0020037">
    <property type="term" value="F:heme binding"/>
    <property type="evidence" value="ECO:0007669"/>
    <property type="project" value="InterPro"/>
</dbReference>
<dbReference type="GO" id="GO:0004497">
    <property type="term" value="F:monooxygenase activity"/>
    <property type="evidence" value="ECO:0007669"/>
    <property type="project" value="UniProtKB-KW"/>
</dbReference>
<dbReference type="Pfam" id="PF00067">
    <property type="entry name" value="p450"/>
    <property type="match status" value="1"/>
</dbReference>
<dbReference type="PANTHER" id="PTHR24291:SF189">
    <property type="entry name" value="CYTOCHROME P450 4C3-RELATED"/>
    <property type="match status" value="1"/>
</dbReference>
<dbReference type="SUPFAM" id="SSF48264">
    <property type="entry name" value="Cytochrome P450"/>
    <property type="match status" value="1"/>
</dbReference>
<feature type="non-terminal residue" evidence="16">
    <location>
        <position position="53"/>
    </location>
</feature>
<evidence type="ECO:0000256" key="5">
    <source>
        <dbReference type="ARBA" id="ARBA00010617"/>
    </source>
</evidence>
<comment type="cofactor">
    <cofactor evidence="1 14">
        <name>heme</name>
        <dbReference type="ChEBI" id="CHEBI:30413"/>
    </cofactor>
</comment>
<dbReference type="InterPro" id="IPR001128">
    <property type="entry name" value="Cyt_P450"/>
</dbReference>
<dbReference type="PANTHER" id="PTHR24291">
    <property type="entry name" value="CYTOCHROME P450 FAMILY 4"/>
    <property type="match status" value="1"/>
</dbReference>
<evidence type="ECO:0000256" key="8">
    <source>
        <dbReference type="ARBA" id="ARBA00022824"/>
    </source>
</evidence>
<evidence type="ECO:0000256" key="13">
    <source>
        <dbReference type="ARBA" id="ARBA00023136"/>
    </source>
</evidence>
<dbReference type="PROSITE" id="PS00086">
    <property type="entry name" value="CYTOCHROME_P450"/>
    <property type="match status" value="1"/>
</dbReference>
<dbReference type="AlphaFoldDB" id="E1ZX44"/>
<evidence type="ECO:0000256" key="15">
    <source>
        <dbReference type="RuleBase" id="RU000461"/>
    </source>
</evidence>
<dbReference type="GO" id="GO:0005789">
    <property type="term" value="C:endoplasmic reticulum membrane"/>
    <property type="evidence" value="ECO:0007669"/>
    <property type="project" value="UniProtKB-SubCell"/>
</dbReference>
<dbReference type="InterPro" id="IPR050196">
    <property type="entry name" value="Cytochrome_P450_Monoox"/>
</dbReference>
<dbReference type="InterPro" id="IPR002401">
    <property type="entry name" value="Cyt_P450_E_grp-I"/>
</dbReference>
<evidence type="ECO:0000256" key="3">
    <source>
        <dbReference type="ARBA" id="ARBA00004174"/>
    </source>
</evidence>
<dbReference type="InterPro" id="IPR017972">
    <property type="entry name" value="Cyt_P450_CS"/>
</dbReference>
<dbReference type="OMA" id="AVEHYIG"/>
<dbReference type="Proteomes" id="UP000000311">
    <property type="component" value="Unassembled WGS sequence"/>
</dbReference>
<keyword evidence="13" id="KW-0472">Membrane</keyword>
<accession>E1ZX44</accession>
<evidence type="ECO:0000256" key="9">
    <source>
        <dbReference type="ARBA" id="ARBA00022848"/>
    </source>
</evidence>
<keyword evidence="17" id="KW-1185">Reference proteome</keyword>
<evidence type="ECO:0000256" key="12">
    <source>
        <dbReference type="ARBA" id="ARBA00023033"/>
    </source>
</evidence>
<dbReference type="GO" id="GO:0005506">
    <property type="term" value="F:iron ion binding"/>
    <property type="evidence" value="ECO:0007669"/>
    <property type="project" value="InterPro"/>
</dbReference>
<dbReference type="PRINTS" id="PR00463">
    <property type="entry name" value="EP450I"/>
</dbReference>
<feature type="binding site" description="axial binding residue" evidence="14">
    <location>
        <position position="50"/>
    </location>
    <ligand>
        <name>heme</name>
        <dbReference type="ChEBI" id="CHEBI:30413"/>
    </ligand>
    <ligandPart>
        <name>Fe</name>
        <dbReference type="ChEBI" id="CHEBI:18248"/>
    </ligandPart>
</feature>
<comment type="subcellular location">
    <subcellularLocation>
        <location evidence="4">Endoplasmic reticulum membrane</location>
        <topology evidence="4">Peripheral membrane protein</topology>
    </subcellularLocation>
    <subcellularLocation>
        <location evidence="3">Microsome membrane</location>
        <topology evidence="3">Peripheral membrane protein</topology>
    </subcellularLocation>
</comment>
<dbReference type="Gene3D" id="1.10.630.10">
    <property type="entry name" value="Cytochrome P450"/>
    <property type="match status" value="1"/>
</dbReference>
<sequence length="53" mass="6305">TILLNIYGVHRDPYFWPNPDVFDPDRFLPERIKNRHPYSYIPFSAGPRNCIGE</sequence>
<evidence type="ECO:0000256" key="1">
    <source>
        <dbReference type="ARBA" id="ARBA00001971"/>
    </source>
</evidence>
<dbReference type="InParanoid" id="E1ZX44"/>
<evidence type="ECO:0000256" key="6">
    <source>
        <dbReference type="ARBA" id="ARBA00022617"/>
    </source>
</evidence>
<evidence type="ECO:0000256" key="10">
    <source>
        <dbReference type="ARBA" id="ARBA00023002"/>
    </source>
</evidence>
<keyword evidence="7 14" id="KW-0479">Metal-binding</keyword>
<keyword evidence="6 14" id="KW-0349">Heme</keyword>
<keyword evidence="11 14" id="KW-0408">Iron</keyword>
<organism evidence="17">
    <name type="scientific">Camponotus floridanus</name>
    <name type="common">Florida carpenter ant</name>
    <dbReference type="NCBI Taxonomy" id="104421"/>
    <lineage>
        <taxon>Eukaryota</taxon>
        <taxon>Metazoa</taxon>
        <taxon>Ecdysozoa</taxon>
        <taxon>Arthropoda</taxon>
        <taxon>Hexapoda</taxon>
        <taxon>Insecta</taxon>
        <taxon>Pterygota</taxon>
        <taxon>Neoptera</taxon>
        <taxon>Endopterygota</taxon>
        <taxon>Hymenoptera</taxon>
        <taxon>Apocrita</taxon>
        <taxon>Aculeata</taxon>
        <taxon>Formicoidea</taxon>
        <taxon>Formicidae</taxon>
        <taxon>Formicinae</taxon>
        <taxon>Camponotus</taxon>
    </lineage>
</organism>
<dbReference type="EMBL" id="GL435012">
    <property type="protein sequence ID" value="EFN74246.1"/>
    <property type="molecule type" value="Genomic_DNA"/>
</dbReference>
<evidence type="ECO:0000313" key="16">
    <source>
        <dbReference type="EMBL" id="EFN74246.1"/>
    </source>
</evidence>
<evidence type="ECO:0000313" key="17">
    <source>
        <dbReference type="Proteomes" id="UP000000311"/>
    </source>
</evidence>